<evidence type="ECO:0000313" key="3">
    <source>
        <dbReference type="RefSeq" id="XP_020093858.1"/>
    </source>
</evidence>
<dbReference type="GO" id="GO:0009553">
    <property type="term" value="P:embryo sac development"/>
    <property type="evidence" value="ECO:0007669"/>
    <property type="project" value="TreeGrafter"/>
</dbReference>
<dbReference type="PANTHER" id="PTHR37695:SF1">
    <property type="entry name" value="RECOMBINATION INITIATION DEFECTS 3-RELATED"/>
    <property type="match status" value="1"/>
</dbReference>
<keyword evidence="2" id="KW-1185">Reference proteome</keyword>
<organism evidence="2 3">
    <name type="scientific">Ananas comosus</name>
    <name type="common">Pineapple</name>
    <name type="synonym">Ananas ananas</name>
    <dbReference type="NCBI Taxonomy" id="4615"/>
    <lineage>
        <taxon>Eukaryota</taxon>
        <taxon>Viridiplantae</taxon>
        <taxon>Streptophyta</taxon>
        <taxon>Embryophyta</taxon>
        <taxon>Tracheophyta</taxon>
        <taxon>Spermatophyta</taxon>
        <taxon>Magnoliopsida</taxon>
        <taxon>Liliopsida</taxon>
        <taxon>Poales</taxon>
        <taxon>Bromeliaceae</taxon>
        <taxon>Bromelioideae</taxon>
        <taxon>Ananas</taxon>
    </lineage>
</organism>
<name>A0A6P5FK90_ANACO</name>
<dbReference type="PANTHER" id="PTHR37695">
    <property type="entry name" value="RECOMBINATION INITIATION DEFECTS 3-RELATED"/>
    <property type="match status" value="1"/>
</dbReference>
<feature type="compositionally biased region" description="Polar residues" evidence="1">
    <location>
        <begin position="80"/>
        <end position="102"/>
    </location>
</feature>
<feature type="region of interest" description="Disordered" evidence="1">
    <location>
        <begin position="15"/>
        <end position="55"/>
    </location>
</feature>
<dbReference type="Proteomes" id="UP000515123">
    <property type="component" value="Linkage group 8"/>
</dbReference>
<accession>A0A6P5FK90</accession>
<dbReference type="OrthoDB" id="673411at2759"/>
<dbReference type="GO" id="GO:0005634">
    <property type="term" value="C:nucleus"/>
    <property type="evidence" value="ECO:0007669"/>
    <property type="project" value="TreeGrafter"/>
</dbReference>
<feature type="region of interest" description="Disordered" evidence="1">
    <location>
        <begin position="71"/>
        <end position="102"/>
    </location>
</feature>
<gene>
    <name evidence="3" type="primary">LOC109713953</name>
</gene>
<dbReference type="RefSeq" id="XP_020093858.1">
    <property type="nucleotide sequence ID" value="XM_020238269.1"/>
</dbReference>
<dbReference type="GO" id="GO:0009556">
    <property type="term" value="P:microsporogenesis"/>
    <property type="evidence" value="ECO:0007669"/>
    <property type="project" value="TreeGrafter"/>
</dbReference>
<evidence type="ECO:0000313" key="2">
    <source>
        <dbReference type="Proteomes" id="UP000515123"/>
    </source>
</evidence>
<dbReference type="GO" id="GO:0070192">
    <property type="term" value="P:chromosome organization involved in meiotic cell cycle"/>
    <property type="evidence" value="ECO:0007669"/>
    <property type="project" value="InterPro"/>
</dbReference>
<feature type="compositionally biased region" description="Low complexity" evidence="1">
    <location>
        <begin position="33"/>
        <end position="55"/>
    </location>
</feature>
<dbReference type="GO" id="GO:0042138">
    <property type="term" value="P:meiotic DNA double-strand break formation"/>
    <property type="evidence" value="ECO:0007669"/>
    <property type="project" value="TreeGrafter"/>
</dbReference>
<dbReference type="GeneID" id="109713953"/>
<dbReference type="InterPro" id="IPR034546">
    <property type="entry name" value="PAIR1"/>
</dbReference>
<reference evidence="2" key="1">
    <citation type="journal article" date="2015" name="Nat. Genet.">
        <title>The pineapple genome and the evolution of CAM photosynthesis.</title>
        <authorList>
            <person name="Ming R."/>
            <person name="VanBuren R."/>
            <person name="Wai C.M."/>
            <person name="Tang H."/>
            <person name="Schatz M.C."/>
            <person name="Bowers J.E."/>
            <person name="Lyons E."/>
            <person name="Wang M.L."/>
            <person name="Chen J."/>
            <person name="Biggers E."/>
            <person name="Zhang J."/>
            <person name="Huang L."/>
            <person name="Zhang L."/>
            <person name="Miao W."/>
            <person name="Zhang J."/>
            <person name="Ye Z."/>
            <person name="Miao C."/>
            <person name="Lin Z."/>
            <person name="Wang H."/>
            <person name="Zhou H."/>
            <person name="Yim W.C."/>
            <person name="Priest H.D."/>
            <person name="Zheng C."/>
            <person name="Woodhouse M."/>
            <person name="Edger P.P."/>
            <person name="Guyot R."/>
            <person name="Guo H.B."/>
            <person name="Guo H."/>
            <person name="Zheng G."/>
            <person name="Singh R."/>
            <person name="Sharma A."/>
            <person name="Min X."/>
            <person name="Zheng Y."/>
            <person name="Lee H."/>
            <person name="Gurtowski J."/>
            <person name="Sedlazeck F.J."/>
            <person name="Harkess A."/>
            <person name="McKain M.R."/>
            <person name="Liao Z."/>
            <person name="Fang J."/>
            <person name="Liu J."/>
            <person name="Zhang X."/>
            <person name="Zhang Q."/>
            <person name="Hu W."/>
            <person name="Qin Y."/>
            <person name="Wang K."/>
            <person name="Chen L.Y."/>
            <person name="Shirley N."/>
            <person name="Lin Y.R."/>
            <person name="Liu L.Y."/>
            <person name="Hernandez A.G."/>
            <person name="Wright C.L."/>
            <person name="Bulone V."/>
            <person name="Tuskan G.A."/>
            <person name="Heath K."/>
            <person name="Zee F."/>
            <person name="Moore P.H."/>
            <person name="Sunkar R."/>
            <person name="Leebens-Mack J.H."/>
            <person name="Mockler T."/>
            <person name="Bennetzen J.L."/>
            <person name="Freeling M."/>
            <person name="Sankoff D."/>
            <person name="Paterson A.H."/>
            <person name="Zhu X."/>
            <person name="Yang X."/>
            <person name="Smith J.A."/>
            <person name="Cushman J.C."/>
            <person name="Paull R.E."/>
            <person name="Yu Q."/>
        </authorList>
    </citation>
    <scope>NUCLEOTIDE SEQUENCE [LARGE SCALE GENOMIC DNA]</scope>
    <source>
        <strain evidence="2">cv. F153</strain>
    </source>
</reference>
<reference evidence="3" key="2">
    <citation type="submission" date="2025-08" db="UniProtKB">
        <authorList>
            <consortium name="RefSeq"/>
        </authorList>
    </citation>
    <scope>IDENTIFICATION</scope>
    <source>
        <tissue evidence="3">Leaf</tissue>
    </source>
</reference>
<protein>
    <submittedName>
        <fullName evidence="3">Protein PAIR1</fullName>
    </submittedName>
</protein>
<sequence>MKLRINKACDLSSISVLPPRRTGGSGADAASLGRSQASQPRSQSQQSFSQGASLSQLSQTSLEENLMSDQRFFSHDNSSKRSSLAPGTSTREESQLQLSRASNSVLHRWNPTTVSDSRYQVSEELEHRFRLMESSINRMCMILDSVQNDVMQLNRAMKEVSLETEGIRQKMLLLDNSMQQILKGEDDIKSFLEGRLKSLPDQLMKNSNLNKLNEIYSTVSALPEQFEARLLKLQNDICRVFTREMEVMAGAVKSFNNKHAVLIRSPANNISTSTKQVLKSQIPVTKVAATHLITNKRSIPFPIVEEETKILEPKFAGSSHMAALNREGRPFRTKEQDNRVIIDSDDDSNGSSSCLIVKKEKAQMETCWMKEASEESLRILRKARKRKRRQMNSFNLSKDQFGIWAHQLQSLGPFSCRFEFGPHQLQSRCIRPLLSAATTNPFHQPQFPPRTKVRNSYNCSFSSQDLRSS</sequence>
<dbReference type="AlphaFoldDB" id="A0A6P5FK90"/>
<proteinExistence type="predicted"/>
<evidence type="ECO:0000256" key="1">
    <source>
        <dbReference type="SAM" id="MobiDB-lite"/>
    </source>
</evidence>